<dbReference type="InterPro" id="IPR025661">
    <property type="entry name" value="Pept_asp_AS"/>
</dbReference>
<protein>
    <recommendedName>
        <fullName evidence="4">Peptidase C1A papain C-terminal domain-containing protein</fullName>
    </recommendedName>
</protein>
<comment type="caution">
    <text evidence="5">The sequence shown here is derived from an EMBL/GenBank/DDBJ whole genome shotgun (WGS) entry which is preliminary data.</text>
</comment>
<dbReference type="InterPro" id="IPR000668">
    <property type="entry name" value="Peptidase_C1A_C"/>
</dbReference>
<organism evidence="5 6">
    <name type="scientific">Stentor coeruleus</name>
    <dbReference type="NCBI Taxonomy" id="5963"/>
    <lineage>
        <taxon>Eukaryota</taxon>
        <taxon>Sar</taxon>
        <taxon>Alveolata</taxon>
        <taxon>Ciliophora</taxon>
        <taxon>Postciliodesmatophora</taxon>
        <taxon>Heterotrichea</taxon>
        <taxon>Heterotrichida</taxon>
        <taxon>Stentoridae</taxon>
        <taxon>Stentor</taxon>
    </lineage>
</organism>
<dbReference type="CDD" id="cd02620">
    <property type="entry name" value="Peptidase_C1A_CathepsinB"/>
    <property type="match status" value="1"/>
</dbReference>
<proteinExistence type="inferred from homology"/>
<keyword evidence="3" id="KW-0732">Signal</keyword>
<keyword evidence="2" id="KW-0865">Zymogen</keyword>
<evidence type="ECO:0000256" key="2">
    <source>
        <dbReference type="ARBA" id="ARBA00023145"/>
    </source>
</evidence>
<evidence type="ECO:0000313" key="5">
    <source>
        <dbReference type="EMBL" id="OMJ86897.1"/>
    </source>
</evidence>
<evidence type="ECO:0000256" key="1">
    <source>
        <dbReference type="ARBA" id="ARBA00008455"/>
    </source>
</evidence>
<dbReference type="GO" id="GO:0006508">
    <property type="term" value="P:proteolysis"/>
    <property type="evidence" value="ECO:0007669"/>
    <property type="project" value="InterPro"/>
</dbReference>
<feature type="signal peptide" evidence="3">
    <location>
        <begin position="1"/>
        <end position="15"/>
    </location>
</feature>
<dbReference type="EMBL" id="MPUH01000191">
    <property type="protein sequence ID" value="OMJ86897.1"/>
    <property type="molecule type" value="Genomic_DNA"/>
</dbReference>
<comment type="similarity">
    <text evidence="1">Belongs to the peptidase C1 family.</text>
</comment>
<reference evidence="5 6" key="1">
    <citation type="submission" date="2016-11" db="EMBL/GenBank/DDBJ databases">
        <title>The macronuclear genome of Stentor coeruleus: a giant cell with tiny introns.</title>
        <authorList>
            <person name="Slabodnick M."/>
            <person name="Ruby J.G."/>
            <person name="Reiff S.B."/>
            <person name="Swart E.C."/>
            <person name="Gosai S."/>
            <person name="Prabakaran S."/>
            <person name="Witkowska E."/>
            <person name="Larue G.E."/>
            <person name="Fisher S."/>
            <person name="Freeman R.M."/>
            <person name="Gunawardena J."/>
            <person name="Chu W."/>
            <person name="Stover N.A."/>
            <person name="Gregory B.D."/>
            <person name="Nowacki M."/>
            <person name="Derisi J."/>
            <person name="Roy S.W."/>
            <person name="Marshall W.F."/>
            <person name="Sood P."/>
        </authorList>
    </citation>
    <scope>NUCLEOTIDE SEQUENCE [LARGE SCALE GENOMIC DNA]</scope>
    <source>
        <strain evidence="5">WM001</strain>
    </source>
</reference>
<dbReference type="PROSITE" id="PS00640">
    <property type="entry name" value="THIOL_PROTEASE_ASN"/>
    <property type="match status" value="1"/>
</dbReference>
<feature type="domain" description="Peptidase C1A papain C-terminal" evidence="4">
    <location>
        <begin position="86"/>
        <end position="297"/>
    </location>
</feature>
<dbReference type="PANTHER" id="PTHR12411">
    <property type="entry name" value="CYSTEINE PROTEASE FAMILY C1-RELATED"/>
    <property type="match status" value="1"/>
</dbReference>
<feature type="chain" id="PRO_5012322578" description="Peptidase C1A papain C-terminal domain-containing protein" evidence="3">
    <location>
        <begin position="16"/>
        <end position="300"/>
    </location>
</feature>
<dbReference type="SUPFAM" id="SSF54001">
    <property type="entry name" value="Cysteine proteinases"/>
    <property type="match status" value="1"/>
</dbReference>
<dbReference type="SMART" id="SM00645">
    <property type="entry name" value="Pept_C1"/>
    <property type="match status" value="1"/>
</dbReference>
<accession>A0A1R2CD13</accession>
<sequence length="300" mass="32898">MKAILFVALILYVNAGPSINLADHAEVVPQEAIDYINSVQNSWVASKQWVGSMTMKNARVFASSIFKLDTDYPEKNWGSLLDYFTAPSSFDSRTQWPNCIHPIRDQGQCGSCWAFAASEALSDRLCIAKGPNVVLSPQWLVNCETNNKGCGGGNSYLAWNYMMVNGTVLDSCVPYTAEDGNCPTSCTGTGTLTKYYATSANIFTNPTSIQAEILTNGPVEANFMVYQDFYSYISGVYVHTWGGEVRAHSVKMIGWGISGLQKYWICANSWGTSFGMQGYFQIAFSQCGIDTYCVAGNPKV</sequence>
<dbReference type="InterPro" id="IPR000169">
    <property type="entry name" value="Pept_cys_AS"/>
</dbReference>
<dbReference type="PRINTS" id="PR00705">
    <property type="entry name" value="PAPAIN"/>
</dbReference>
<dbReference type="Proteomes" id="UP000187209">
    <property type="component" value="Unassembled WGS sequence"/>
</dbReference>
<dbReference type="InterPro" id="IPR013128">
    <property type="entry name" value="Peptidase_C1A"/>
</dbReference>
<dbReference type="GO" id="GO:0008234">
    <property type="term" value="F:cysteine-type peptidase activity"/>
    <property type="evidence" value="ECO:0007669"/>
    <property type="project" value="InterPro"/>
</dbReference>
<evidence type="ECO:0000313" key="6">
    <source>
        <dbReference type="Proteomes" id="UP000187209"/>
    </source>
</evidence>
<keyword evidence="6" id="KW-1185">Reference proteome</keyword>
<dbReference type="Gene3D" id="3.90.70.10">
    <property type="entry name" value="Cysteine proteinases"/>
    <property type="match status" value="1"/>
</dbReference>
<evidence type="ECO:0000256" key="3">
    <source>
        <dbReference type="SAM" id="SignalP"/>
    </source>
</evidence>
<dbReference type="InterPro" id="IPR038765">
    <property type="entry name" value="Papain-like_cys_pep_sf"/>
</dbReference>
<gene>
    <name evidence="5" type="ORF">SteCoe_11446</name>
</gene>
<dbReference type="PROSITE" id="PS00139">
    <property type="entry name" value="THIOL_PROTEASE_CYS"/>
    <property type="match status" value="1"/>
</dbReference>
<dbReference type="Pfam" id="PF00112">
    <property type="entry name" value="Peptidase_C1"/>
    <property type="match status" value="1"/>
</dbReference>
<dbReference type="AlphaFoldDB" id="A0A1R2CD13"/>
<name>A0A1R2CD13_9CILI</name>
<evidence type="ECO:0000259" key="4">
    <source>
        <dbReference type="SMART" id="SM00645"/>
    </source>
</evidence>
<dbReference type="OrthoDB" id="640249at2759"/>